<keyword evidence="2" id="KW-0472">Membrane</keyword>
<feature type="region of interest" description="Disordered" evidence="1">
    <location>
        <begin position="22"/>
        <end position="51"/>
    </location>
</feature>
<sequence>AMQSVQQQLEEYRRTRKAAFESGKHGGDLTNSTTNGRGSTTCGTSGPTNNAEPSRASLFAKIYQQLDDSQFIRRYRTFRASRPWSYRAAVLIIWLCGLKLFASVEFGSVYFALSVLVFIYANLRSEPKKRGEVSAYSVFNPNCERLPGQMTAEQFESELLRRNAPKRS</sequence>
<proteinExistence type="predicted"/>
<dbReference type="WBParaSite" id="PSAMB.scaffold1763size28025.g14844.t1">
    <property type="protein sequence ID" value="PSAMB.scaffold1763size28025.g14844.t1"/>
    <property type="gene ID" value="PSAMB.scaffold1763size28025.g14844"/>
</dbReference>
<keyword evidence="4" id="KW-1185">Reference proteome</keyword>
<dbReference type="InterPro" id="IPR039159">
    <property type="entry name" value="SAYSD1"/>
</dbReference>
<evidence type="ECO:0000313" key="5">
    <source>
        <dbReference type="WBParaSite" id="PSAMB.scaffold1763size28025.g14844.t1"/>
    </source>
</evidence>
<dbReference type="PANTHER" id="PTHR13527:SF0">
    <property type="entry name" value="SAYSVFN DOMAIN-CONTAINING PROTEIN 1"/>
    <property type="match status" value="1"/>
</dbReference>
<dbReference type="Proteomes" id="UP000887566">
    <property type="component" value="Unplaced"/>
</dbReference>
<evidence type="ECO:0000256" key="1">
    <source>
        <dbReference type="SAM" id="MobiDB-lite"/>
    </source>
</evidence>
<evidence type="ECO:0000313" key="4">
    <source>
        <dbReference type="Proteomes" id="UP000887566"/>
    </source>
</evidence>
<feature type="transmembrane region" description="Helical" evidence="2">
    <location>
        <begin position="107"/>
        <end position="123"/>
    </location>
</feature>
<dbReference type="InterPro" id="IPR019387">
    <property type="entry name" value="SAYSvFN_dom"/>
</dbReference>
<keyword evidence="2" id="KW-0812">Transmembrane</keyword>
<dbReference type="AlphaFoldDB" id="A0A914VC46"/>
<dbReference type="PANTHER" id="PTHR13527">
    <property type="entry name" value="SAYSVFN DOMAIN-CONTAINING PROTEIN 1"/>
    <property type="match status" value="1"/>
</dbReference>
<dbReference type="Pfam" id="PF10260">
    <property type="entry name" value="SAYSvFN"/>
    <property type="match status" value="1"/>
</dbReference>
<feature type="compositionally biased region" description="Low complexity" evidence="1">
    <location>
        <begin position="30"/>
        <end position="50"/>
    </location>
</feature>
<evidence type="ECO:0000256" key="2">
    <source>
        <dbReference type="SAM" id="Phobius"/>
    </source>
</evidence>
<reference evidence="5" key="1">
    <citation type="submission" date="2022-11" db="UniProtKB">
        <authorList>
            <consortium name="WormBaseParasite"/>
        </authorList>
    </citation>
    <scope>IDENTIFICATION</scope>
</reference>
<protein>
    <submittedName>
        <fullName evidence="5">SAYSvFN domain-containing protein</fullName>
    </submittedName>
</protein>
<feature type="transmembrane region" description="Helical" evidence="2">
    <location>
        <begin position="84"/>
        <end position="101"/>
    </location>
</feature>
<organism evidence="4 5">
    <name type="scientific">Plectus sambesii</name>
    <dbReference type="NCBI Taxonomy" id="2011161"/>
    <lineage>
        <taxon>Eukaryota</taxon>
        <taxon>Metazoa</taxon>
        <taxon>Ecdysozoa</taxon>
        <taxon>Nematoda</taxon>
        <taxon>Chromadorea</taxon>
        <taxon>Plectida</taxon>
        <taxon>Plectina</taxon>
        <taxon>Plectoidea</taxon>
        <taxon>Plectidae</taxon>
        <taxon>Plectus</taxon>
    </lineage>
</organism>
<accession>A0A914VC46</accession>
<feature type="domain" description="SAYSvFN" evidence="3">
    <location>
        <begin position="91"/>
        <end position="159"/>
    </location>
</feature>
<name>A0A914VC46_9BILA</name>
<keyword evidence="2" id="KW-1133">Transmembrane helix</keyword>
<evidence type="ECO:0000259" key="3">
    <source>
        <dbReference type="Pfam" id="PF10260"/>
    </source>
</evidence>